<dbReference type="EMBL" id="SNYH01000005">
    <property type="protein sequence ID" value="TDQ23992.1"/>
    <property type="molecule type" value="Genomic_DNA"/>
</dbReference>
<dbReference type="SUPFAM" id="SSF47226">
    <property type="entry name" value="Histidine-containing phosphotransfer domain, HPT domain"/>
    <property type="match status" value="1"/>
</dbReference>
<accession>A0A4R6TGA5</accession>
<protein>
    <recommendedName>
        <fullName evidence="3">Hpt domain-containing protein</fullName>
    </recommendedName>
</protein>
<name>A0A4R6TGA5_9FLAO</name>
<evidence type="ECO:0000313" key="2">
    <source>
        <dbReference type="Proteomes" id="UP000295390"/>
    </source>
</evidence>
<dbReference type="Proteomes" id="UP000295390">
    <property type="component" value="Unassembled WGS sequence"/>
</dbReference>
<proteinExistence type="predicted"/>
<reference evidence="1 2" key="1">
    <citation type="submission" date="2019-03" db="EMBL/GenBank/DDBJ databases">
        <title>Genomic Encyclopedia of Type Strains, Phase III (KMG-III): the genomes of soil and plant-associated and newly described type strains.</title>
        <authorList>
            <person name="Whitman W."/>
        </authorList>
    </citation>
    <scope>NUCLEOTIDE SEQUENCE [LARGE SCALE GENOMIC DNA]</scope>
    <source>
        <strain evidence="1 2">CECT 8283</strain>
    </source>
</reference>
<evidence type="ECO:0000313" key="1">
    <source>
        <dbReference type="EMBL" id="TDQ23992.1"/>
    </source>
</evidence>
<organism evidence="1 2">
    <name type="scientific">Tenacibaculum caenipelagi</name>
    <dbReference type="NCBI Taxonomy" id="1325435"/>
    <lineage>
        <taxon>Bacteria</taxon>
        <taxon>Pseudomonadati</taxon>
        <taxon>Bacteroidota</taxon>
        <taxon>Flavobacteriia</taxon>
        <taxon>Flavobacteriales</taxon>
        <taxon>Flavobacteriaceae</taxon>
        <taxon>Tenacibaculum</taxon>
    </lineage>
</organism>
<evidence type="ECO:0008006" key="3">
    <source>
        <dbReference type="Google" id="ProtNLM"/>
    </source>
</evidence>
<gene>
    <name evidence="1" type="ORF">DFQ07_2531</name>
</gene>
<sequence length="126" mass="14632">MLHNNCFFSEIVDLDFLNENLSGNVEQYSEMISIFLTQSQEKIAILKKAINEENFTLIKEASHFLRSSFTIMGLRSKNLLVEIENLSSQLKDIEKIKTLSNSMLINYNESIIEYERILSCFVKNNN</sequence>
<keyword evidence="2" id="KW-1185">Reference proteome</keyword>
<dbReference type="InterPro" id="IPR036641">
    <property type="entry name" value="HPT_dom_sf"/>
</dbReference>
<dbReference type="RefSeq" id="WP_133537276.1">
    <property type="nucleotide sequence ID" value="NZ_SNYH01000005.1"/>
</dbReference>
<dbReference type="GO" id="GO:0000160">
    <property type="term" value="P:phosphorelay signal transduction system"/>
    <property type="evidence" value="ECO:0007669"/>
    <property type="project" value="InterPro"/>
</dbReference>
<dbReference type="AlphaFoldDB" id="A0A4R6TGA5"/>
<comment type="caution">
    <text evidence="1">The sequence shown here is derived from an EMBL/GenBank/DDBJ whole genome shotgun (WGS) entry which is preliminary data.</text>
</comment>
<dbReference type="OrthoDB" id="1201916at2"/>
<dbReference type="Gene3D" id="1.20.120.160">
    <property type="entry name" value="HPT domain"/>
    <property type="match status" value="1"/>
</dbReference>